<dbReference type="OMA" id="HADKLQM"/>
<dbReference type="Pfam" id="PF13460">
    <property type="entry name" value="NAD_binding_10"/>
    <property type="match status" value="1"/>
</dbReference>
<dbReference type="PANTHER" id="PTHR15020:SF50">
    <property type="entry name" value="UPF0659 PROTEIN YMR090W"/>
    <property type="match status" value="1"/>
</dbReference>
<evidence type="ECO:0000313" key="3">
    <source>
        <dbReference type="EMBL" id="EMD00239.1"/>
    </source>
</evidence>
<dbReference type="RefSeq" id="XP_007672739.1">
    <property type="nucleotide sequence ID" value="XM_007674549.1"/>
</dbReference>
<reference evidence="3 4" key="1">
    <citation type="journal article" date="2012" name="PLoS Pathog.">
        <title>Diverse lifestyles and strategies of plant pathogenesis encoded in the genomes of eighteen Dothideomycetes fungi.</title>
        <authorList>
            <person name="Ohm R.A."/>
            <person name="Feau N."/>
            <person name="Henrissat B."/>
            <person name="Schoch C.L."/>
            <person name="Horwitz B.A."/>
            <person name="Barry K.W."/>
            <person name="Condon B.J."/>
            <person name="Copeland A.C."/>
            <person name="Dhillon B."/>
            <person name="Glaser F."/>
            <person name="Hesse C.N."/>
            <person name="Kosti I."/>
            <person name="LaButti K."/>
            <person name="Lindquist E.A."/>
            <person name="Lucas S."/>
            <person name="Salamov A.A."/>
            <person name="Bradshaw R.E."/>
            <person name="Ciuffetti L."/>
            <person name="Hamelin R.C."/>
            <person name="Kema G.H.J."/>
            <person name="Lawrence C."/>
            <person name="Scott J.A."/>
            <person name="Spatafora J.W."/>
            <person name="Turgeon B.G."/>
            <person name="de Wit P.J.G.M."/>
            <person name="Zhong S."/>
            <person name="Goodwin S.B."/>
            <person name="Grigoriev I.V."/>
        </authorList>
    </citation>
    <scope>NUCLEOTIDE SEQUENCE [LARGE SCALE GENOMIC DNA]</scope>
    <source>
        <strain evidence="3 4">UAMH 10762</strain>
    </source>
</reference>
<dbReference type="HOGENOM" id="CLU_066707_0_0_1"/>
<dbReference type="KEGG" id="bcom:BAUCODRAFT_145536"/>
<feature type="domain" description="NAD(P)-binding" evidence="2">
    <location>
        <begin position="9"/>
        <end position="227"/>
    </location>
</feature>
<sequence>MSRRVAFFGATGGCTNACLFNTLEGGHYASVLVRSPEKLQEQLKKRGISNNVVEKRLHIVQGDVRDVETVKQVLRYGSEGVDTIISGIGGIPTPQLSIIRPLTMTVPNICSAATETILRATAEADLDPQPLLVVISANGVLNDSPRDYPLVLTPLYRWLLNGVYDDKRQMEATLKSAKPKGGYLVLRPAVLSDAPGKGLEAVRQGTAEHPVVGFGISREDVGLWMYEKLINTTNRGGFVNTGVQVSY</sequence>
<dbReference type="eggNOG" id="ENOG502S3UW">
    <property type="taxonomic scope" value="Eukaryota"/>
</dbReference>
<keyword evidence="4" id="KW-1185">Reference proteome</keyword>
<dbReference type="InterPro" id="IPR016040">
    <property type="entry name" value="NAD(P)-bd_dom"/>
</dbReference>
<dbReference type="Proteomes" id="UP000011761">
    <property type="component" value="Unassembled WGS sequence"/>
</dbReference>
<dbReference type="OrthoDB" id="63935at2759"/>
<dbReference type="GeneID" id="19108598"/>
<dbReference type="InterPro" id="IPR036291">
    <property type="entry name" value="NAD(P)-bd_dom_sf"/>
</dbReference>
<evidence type="ECO:0000313" key="4">
    <source>
        <dbReference type="Proteomes" id="UP000011761"/>
    </source>
</evidence>
<evidence type="ECO:0000256" key="1">
    <source>
        <dbReference type="ARBA" id="ARBA00038376"/>
    </source>
</evidence>
<proteinExistence type="inferred from homology"/>
<accession>M2N7Z7</accession>
<dbReference type="Gene3D" id="3.40.50.720">
    <property type="entry name" value="NAD(P)-binding Rossmann-like Domain"/>
    <property type="match status" value="1"/>
</dbReference>
<name>M2N7Z7_BAUPA</name>
<dbReference type="SUPFAM" id="SSF51735">
    <property type="entry name" value="NAD(P)-binding Rossmann-fold domains"/>
    <property type="match status" value="1"/>
</dbReference>
<dbReference type="PANTHER" id="PTHR15020">
    <property type="entry name" value="FLAVIN REDUCTASE-RELATED"/>
    <property type="match status" value="1"/>
</dbReference>
<protein>
    <recommendedName>
        <fullName evidence="2">NAD(P)-binding domain-containing protein</fullName>
    </recommendedName>
</protein>
<dbReference type="EMBL" id="KB445551">
    <property type="protein sequence ID" value="EMD00239.1"/>
    <property type="molecule type" value="Genomic_DNA"/>
</dbReference>
<organism evidence="3 4">
    <name type="scientific">Baudoinia panamericana (strain UAMH 10762)</name>
    <name type="common">Angels' share fungus</name>
    <name type="synonym">Baudoinia compniacensis (strain UAMH 10762)</name>
    <dbReference type="NCBI Taxonomy" id="717646"/>
    <lineage>
        <taxon>Eukaryota</taxon>
        <taxon>Fungi</taxon>
        <taxon>Dikarya</taxon>
        <taxon>Ascomycota</taxon>
        <taxon>Pezizomycotina</taxon>
        <taxon>Dothideomycetes</taxon>
        <taxon>Dothideomycetidae</taxon>
        <taxon>Mycosphaerellales</taxon>
        <taxon>Teratosphaeriaceae</taxon>
        <taxon>Baudoinia</taxon>
    </lineage>
</organism>
<gene>
    <name evidence="3" type="ORF">BAUCODRAFT_145536</name>
</gene>
<dbReference type="AlphaFoldDB" id="M2N7Z7"/>
<comment type="similarity">
    <text evidence="1">Belongs to the avfA family.</text>
</comment>
<evidence type="ECO:0000259" key="2">
    <source>
        <dbReference type="Pfam" id="PF13460"/>
    </source>
</evidence>